<protein>
    <submittedName>
        <fullName evidence="5">Peptidyl-prolyl cis-trans isomerase E-like protein</fullName>
    </submittedName>
</protein>
<proteinExistence type="predicted"/>
<dbReference type="SUPFAM" id="SSF54928">
    <property type="entry name" value="RNA-binding domain, RBD"/>
    <property type="match status" value="1"/>
</dbReference>
<dbReference type="PANTHER" id="PTHR48037:SF1">
    <property type="entry name" value="RRM DOMAIN-CONTAINING PROTEIN"/>
    <property type="match status" value="1"/>
</dbReference>
<dbReference type="InterPro" id="IPR035979">
    <property type="entry name" value="RBD_domain_sf"/>
</dbReference>
<dbReference type="EMBL" id="MCGN01000007">
    <property type="protein sequence ID" value="ORY94553.1"/>
    <property type="molecule type" value="Genomic_DNA"/>
</dbReference>
<dbReference type="PANTHER" id="PTHR48037">
    <property type="entry name" value="ATPASE E1"/>
    <property type="match status" value="1"/>
</dbReference>
<dbReference type="InParanoid" id="A0A1X2H7L5"/>
<evidence type="ECO:0000313" key="5">
    <source>
        <dbReference type="EMBL" id="ORY94553.1"/>
    </source>
</evidence>
<evidence type="ECO:0000259" key="4">
    <source>
        <dbReference type="PROSITE" id="PS50102"/>
    </source>
</evidence>
<feature type="compositionally biased region" description="Basic and acidic residues" evidence="3">
    <location>
        <begin position="114"/>
        <end position="124"/>
    </location>
</feature>
<organism evidence="5 6">
    <name type="scientific">Syncephalastrum racemosum</name>
    <name type="common">Filamentous fungus</name>
    <dbReference type="NCBI Taxonomy" id="13706"/>
    <lineage>
        <taxon>Eukaryota</taxon>
        <taxon>Fungi</taxon>
        <taxon>Fungi incertae sedis</taxon>
        <taxon>Mucoromycota</taxon>
        <taxon>Mucoromycotina</taxon>
        <taxon>Mucoromycetes</taxon>
        <taxon>Mucorales</taxon>
        <taxon>Syncephalastraceae</taxon>
        <taxon>Syncephalastrum</taxon>
    </lineage>
</organism>
<dbReference type="PROSITE" id="PS50102">
    <property type="entry name" value="RRM"/>
    <property type="match status" value="1"/>
</dbReference>
<dbReference type="GO" id="GO:0016853">
    <property type="term" value="F:isomerase activity"/>
    <property type="evidence" value="ECO:0007669"/>
    <property type="project" value="UniProtKB-KW"/>
</dbReference>
<keyword evidence="1 2" id="KW-0694">RNA-binding</keyword>
<evidence type="ECO:0000256" key="2">
    <source>
        <dbReference type="PROSITE-ProRule" id="PRU00176"/>
    </source>
</evidence>
<dbReference type="AlphaFoldDB" id="A0A1X2H7L5"/>
<dbReference type="Pfam" id="PF00076">
    <property type="entry name" value="RRM_1"/>
    <property type="match status" value="1"/>
</dbReference>
<sequence length="134" mass="14641">MTSVNSDSKKTLFVGGLSQDTTEAILHAAFIPFGEIISIQLASDPGSHNEHRGFGFIEYEEAEDCDAAIDNMHQAELLGRVLKVNKAKPQRIAAAANRAVWTEDEWLKKYANPDNKDTAEEEVHSPTGPPPPSP</sequence>
<gene>
    <name evidence="5" type="ORF">BCR43DRAFT_460244</name>
</gene>
<dbReference type="Proteomes" id="UP000242180">
    <property type="component" value="Unassembled WGS sequence"/>
</dbReference>
<dbReference type="FunCoup" id="A0A1X2H7L5">
    <property type="interactions" value="104"/>
</dbReference>
<dbReference type="SMART" id="SM00360">
    <property type="entry name" value="RRM"/>
    <property type="match status" value="1"/>
</dbReference>
<evidence type="ECO:0000313" key="6">
    <source>
        <dbReference type="Proteomes" id="UP000242180"/>
    </source>
</evidence>
<dbReference type="InterPro" id="IPR000504">
    <property type="entry name" value="RRM_dom"/>
</dbReference>
<dbReference type="OMA" id="YKPVWID"/>
<evidence type="ECO:0000256" key="1">
    <source>
        <dbReference type="ARBA" id="ARBA00022884"/>
    </source>
</evidence>
<feature type="region of interest" description="Disordered" evidence="3">
    <location>
        <begin position="111"/>
        <end position="134"/>
    </location>
</feature>
<dbReference type="GO" id="GO:0003723">
    <property type="term" value="F:RNA binding"/>
    <property type="evidence" value="ECO:0007669"/>
    <property type="project" value="UniProtKB-UniRule"/>
</dbReference>
<accession>A0A1X2H7L5</accession>
<keyword evidence="6" id="KW-1185">Reference proteome</keyword>
<feature type="domain" description="RRM" evidence="4">
    <location>
        <begin position="10"/>
        <end position="89"/>
    </location>
</feature>
<name>A0A1X2H7L5_SYNRA</name>
<comment type="caution">
    <text evidence="5">The sequence shown here is derived from an EMBL/GenBank/DDBJ whole genome shotgun (WGS) entry which is preliminary data.</text>
</comment>
<keyword evidence="5" id="KW-0413">Isomerase</keyword>
<dbReference type="OrthoDB" id="407442at2759"/>
<evidence type="ECO:0000256" key="3">
    <source>
        <dbReference type="SAM" id="MobiDB-lite"/>
    </source>
</evidence>
<dbReference type="Gene3D" id="3.30.70.330">
    <property type="match status" value="1"/>
</dbReference>
<dbReference type="InterPro" id="IPR034168">
    <property type="entry name" value="PPIE_RRM"/>
</dbReference>
<reference evidence="5 6" key="1">
    <citation type="submission" date="2016-07" db="EMBL/GenBank/DDBJ databases">
        <title>Pervasive Adenine N6-methylation of Active Genes in Fungi.</title>
        <authorList>
            <consortium name="DOE Joint Genome Institute"/>
            <person name="Mondo S.J."/>
            <person name="Dannebaum R.O."/>
            <person name="Kuo R.C."/>
            <person name="Labutti K."/>
            <person name="Haridas S."/>
            <person name="Kuo A."/>
            <person name="Salamov A."/>
            <person name="Ahrendt S.R."/>
            <person name="Lipzen A."/>
            <person name="Sullivan W."/>
            <person name="Andreopoulos W.B."/>
            <person name="Clum A."/>
            <person name="Lindquist E."/>
            <person name="Daum C."/>
            <person name="Ramamoorthy G.K."/>
            <person name="Gryganskyi A."/>
            <person name="Culley D."/>
            <person name="Magnuson J.K."/>
            <person name="James T.Y."/>
            <person name="O'Malley M.A."/>
            <person name="Stajich J.E."/>
            <person name="Spatafora J.W."/>
            <person name="Visel A."/>
            <person name="Grigoriev I.V."/>
        </authorList>
    </citation>
    <scope>NUCLEOTIDE SEQUENCE [LARGE SCALE GENOMIC DNA]</scope>
    <source>
        <strain evidence="5 6">NRRL 2496</strain>
    </source>
</reference>
<dbReference type="InterPro" id="IPR012677">
    <property type="entry name" value="Nucleotide-bd_a/b_plait_sf"/>
</dbReference>
<dbReference type="CDD" id="cd12347">
    <property type="entry name" value="RRM_PPIE"/>
    <property type="match status" value="1"/>
</dbReference>
<dbReference type="STRING" id="13706.A0A1X2H7L5"/>